<dbReference type="AlphaFoldDB" id="A0A2V5HY10"/>
<evidence type="ECO:0000313" key="3">
    <source>
        <dbReference type="EMBL" id="PYI29378.1"/>
    </source>
</evidence>
<keyword evidence="2" id="KW-1133">Transmembrane helix</keyword>
<evidence type="ECO:0000313" key="4">
    <source>
        <dbReference type="Proteomes" id="UP000248817"/>
    </source>
</evidence>
<feature type="region of interest" description="Disordered" evidence="1">
    <location>
        <begin position="123"/>
        <end position="154"/>
    </location>
</feature>
<dbReference type="EMBL" id="KZ825532">
    <property type="protein sequence ID" value="PYI29378.1"/>
    <property type="molecule type" value="Genomic_DNA"/>
</dbReference>
<name>A0A2V5HY10_9EURO</name>
<organism evidence="3 4">
    <name type="scientific">Aspergillus indologenus CBS 114.80</name>
    <dbReference type="NCBI Taxonomy" id="1450541"/>
    <lineage>
        <taxon>Eukaryota</taxon>
        <taxon>Fungi</taxon>
        <taxon>Dikarya</taxon>
        <taxon>Ascomycota</taxon>
        <taxon>Pezizomycotina</taxon>
        <taxon>Eurotiomycetes</taxon>
        <taxon>Eurotiomycetidae</taxon>
        <taxon>Eurotiales</taxon>
        <taxon>Aspergillaceae</taxon>
        <taxon>Aspergillus</taxon>
        <taxon>Aspergillus subgen. Circumdati</taxon>
    </lineage>
</organism>
<keyword evidence="2" id="KW-0472">Membrane</keyword>
<accession>A0A2V5HY10</accession>
<gene>
    <name evidence="3" type="ORF">BP00DRAFT_238300</name>
</gene>
<keyword evidence="4" id="KW-1185">Reference proteome</keyword>
<evidence type="ECO:0000256" key="1">
    <source>
        <dbReference type="SAM" id="MobiDB-lite"/>
    </source>
</evidence>
<keyword evidence="2" id="KW-0812">Transmembrane</keyword>
<protein>
    <submittedName>
        <fullName evidence="3">Uncharacterized protein</fullName>
    </submittedName>
</protein>
<reference evidence="3 4" key="1">
    <citation type="submission" date="2018-02" db="EMBL/GenBank/DDBJ databases">
        <title>The genomes of Aspergillus section Nigri reveals drivers in fungal speciation.</title>
        <authorList>
            <consortium name="DOE Joint Genome Institute"/>
            <person name="Vesth T.C."/>
            <person name="Nybo J."/>
            <person name="Theobald S."/>
            <person name="Brandl J."/>
            <person name="Frisvad J.C."/>
            <person name="Nielsen K.F."/>
            <person name="Lyhne E.K."/>
            <person name="Kogle M.E."/>
            <person name="Kuo A."/>
            <person name="Riley R."/>
            <person name="Clum A."/>
            <person name="Nolan M."/>
            <person name="Lipzen A."/>
            <person name="Salamov A."/>
            <person name="Henrissat B."/>
            <person name="Wiebenga A."/>
            <person name="De vries R.P."/>
            <person name="Grigoriev I.V."/>
            <person name="Mortensen U.H."/>
            <person name="Andersen M.R."/>
            <person name="Baker S.E."/>
        </authorList>
    </citation>
    <scope>NUCLEOTIDE SEQUENCE [LARGE SCALE GENOMIC DNA]</scope>
    <source>
        <strain evidence="3 4">CBS 114.80</strain>
    </source>
</reference>
<feature type="compositionally biased region" description="Basic and acidic residues" evidence="1">
    <location>
        <begin position="138"/>
        <end position="154"/>
    </location>
</feature>
<dbReference type="Proteomes" id="UP000248817">
    <property type="component" value="Unassembled WGS sequence"/>
</dbReference>
<evidence type="ECO:0000256" key="2">
    <source>
        <dbReference type="SAM" id="Phobius"/>
    </source>
</evidence>
<sequence length="154" mass="16423">MLPDRRATADSGGILGSTNKLIDHPTLSAADDRHQLQLLQLPSTSVSQSRLRDTIPLASIGLIIGGQEVLPRPDPPMHQDSRGVTEASGLRAVGRGGYTALGVCTLSTVTFSLVHVWIGPPSPSASPSALTMWPGWSGEKRKISPDIQRDNRAR</sequence>
<feature type="transmembrane region" description="Helical" evidence="2">
    <location>
        <begin position="98"/>
        <end position="118"/>
    </location>
</feature>
<proteinExistence type="predicted"/>